<protein>
    <recommendedName>
        <fullName evidence="2">DUF1468 domain-containing protein</fullName>
    </recommendedName>
</protein>
<evidence type="ECO:0000313" key="4">
    <source>
        <dbReference type="Proteomes" id="UP000054396"/>
    </source>
</evidence>
<feature type="transmembrane region" description="Helical" evidence="1">
    <location>
        <begin position="109"/>
        <end position="135"/>
    </location>
</feature>
<feature type="transmembrane region" description="Helical" evidence="1">
    <location>
        <begin position="42"/>
        <end position="60"/>
    </location>
</feature>
<feature type="transmembrane region" description="Helical" evidence="1">
    <location>
        <begin position="80"/>
        <end position="103"/>
    </location>
</feature>
<proteinExistence type="predicted"/>
<gene>
    <name evidence="3" type="ORF">AVJ23_05240</name>
</gene>
<name>A0A0W7WN39_9RHOB</name>
<dbReference type="RefSeq" id="WP_058861101.1">
    <property type="nucleotide sequence ID" value="NZ_LPXO01000002.1"/>
</dbReference>
<keyword evidence="1" id="KW-0812">Transmembrane</keyword>
<dbReference type="EMBL" id="LPXO01000002">
    <property type="protein sequence ID" value="KUF11983.1"/>
    <property type="molecule type" value="Genomic_DNA"/>
</dbReference>
<accession>A0A0W7WN39</accession>
<evidence type="ECO:0000256" key="1">
    <source>
        <dbReference type="SAM" id="Phobius"/>
    </source>
</evidence>
<sequence>MRVTDLTLGLLTLLGGIAIYISAMGFKAIPGQAYGAGTMPRAIAFVTVLTGLFIIVKALIAGERVPGLRLADWTRSGAALARLVAVLGLIVVYILVSPLVGFLPTAFGVMLAAMLILGVRWPVAFALSAVAALAIQQAFGRLLLVPLPRTEFLTFLW</sequence>
<keyword evidence="4" id="KW-1185">Reference proteome</keyword>
<dbReference type="STRING" id="1685382.AVJ23_05240"/>
<feature type="domain" description="DUF1468" evidence="2">
    <location>
        <begin position="11"/>
        <end position="148"/>
    </location>
</feature>
<dbReference type="Proteomes" id="UP000054396">
    <property type="component" value="Unassembled WGS sequence"/>
</dbReference>
<dbReference type="InterPro" id="IPR009936">
    <property type="entry name" value="DUF1468"/>
</dbReference>
<dbReference type="Pfam" id="PF07331">
    <property type="entry name" value="TctB"/>
    <property type="match status" value="1"/>
</dbReference>
<evidence type="ECO:0000259" key="2">
    <source>
        <dbReference type="Pfam" id="PF07331"/>
    </source>
</evidence>
<dbReference type="AlphaFoldDB" id="A0A0W7WN39"/>
<keyword evidence="1" id="KW-1133">Transmembrane helix</keyword>
<comment type="caution">
    <text evidence="3">The sequence shown here is derived from an EMBL/GenBank/DDBJ whole genome shotgun (WGS) entry which is preliminary data.</text>
</comment>
<reference evidence="3 4" key="1">
    <citation type="submission" date="2015-12" db="EMBL/GenBank/DDBJ databases">
        <authorList>
            <person name="Shamseldin A."/>
            <person name="Moawad H."/>
            <person name="Abd El-Rahim W.M."/>
            <person name="Sadowsky M.J."/>
        </authorList>
    </citation>
    <scope>NUCLEOTIDE SEQUENCE [LARGE SCALE GENOMIC DNA]</scope>
    <source>
        <strain evidence="3 4">SJ5A-1</strain>
    </source>
</reference>
<dbReference type="OrthoDB" id="6174504at2"/>
<evidence type="ECO:0000313" key="3">
    <source>
        <dbReference type="EMBL" id="KUF11983.1"/>
    </source>
</evidence>
<keyword evidence="1" id="KW-0472">Membrane</keyword>
<organism evidence="3 4">
    <name type="scientific">Pseudoponticoccus marisrubri</name>
    <dbReference type="NCBI Taxonomy" id="1685382"/>
    <lineage>
        <taxon>Bacteria</taxon>
        <taxon>Pseudomonadati</taxon>
        <taxon>Pseudomonadota</taxon>
        <taxon>Alphaproteobacteria</taxon>
        <taxon>Rhodobacterales</taxon>
        <taxon>Roseobacteraceae</taxon>
        <taxon>Pseudoponticoccus</taxon>
    </lineage>
</organism>